<gene>
    <name evidence="7" type="ORF">WJX74_000182</name>
</gene>
<protein>
    <recommendedName>
        <fullName evidence="1">peptidyl-tRNA hydrolase</fullName>
        <ecNumber evidence="1">3.1.1.29</ecNumber>
    </recommendedName>
</protein>
<evidence type="ECO:0000256" key="6">
    <source>
        <dbReference type="SAM" id="Phobius"/>
    </source>
</evidence>
<dbReference type="GO" id="GO:0004045">
    <property type="term" value="F:peptidyl-tRNA hydrolase activity"/>
    <property type="evidence" value="ECO:0007669"/>
    <property type="project" value="UniProtKB-EC"/>
</dbReference>
<comment type="similarity">
    <text evidence="3">Belongs to the PTH2 family.</text>
</comment>
<feature type="region of interest" description="Disordered" evidence="5">
    <location>
        <begin position="65"/>
        <end position="88"/>
    </location>
</feature>
<organism evidence="7 8">
    <name type="scientific">Apatococcus lobatus</name>
    <dbReference type="NCBI Taxonomy" id="904363"/>
    <lineage>
        <taxon>Eukaryota</taxon>
        <taxon>Viridiplantae</taxon>
        <taxon>Chlorophyta</taxon>
        <taxon>core chlorophytes</taxon>
        <taxon>Trebouxiophyceae</taxon>
        <taxon>Chlorellales</taxon>
        <taxon>Chlorellaceae</taxon>
        <taxon>Apatococcus</taxon>
    </lineage>
</organism>
<dbReference type="AlphaFoldDB" id="A0AAW1RCJ9"/>
<comment type="caution">
    <text evidence="7">The sequence shown here is derived from an EMBL/GenBank/DDBJ whole genome shotgun (WGS) entry which is preliminary data.</text>
</comment>
<dbReference type="PANTHER" id="PTHR12649:SF11">
    <property type="entry name" value="PEPTIDYL-TRNA HYDROLASE 2, MITOCHONDRIAL"/>
    <property type="match status" value="1"/>
</dbReference>
<dbReference type="NCBIfam" id="TIGR00283">
    <property type="entry name" value="arch_pth2"/>
    <property type="match status" value="1"/>
</dbReference>
<keyword evidence="2" id="KW-0378">Hydrolase</keyword>
<reference evidence="7 8" key="1">
    <citation type="journal article" date="2024" name="Nat. Commun.">
        <title>Phylogenomics reveals the evolutionary origins of lichenization in chlorophyte algae.</title>
        <authorList>
            <person name="Puginier C."/>
            <person name="Libourel C."/>
            <person name="Otte J."/>
            <person name="Skaloud P."/>
            <person name="Haon M."/>
            <person name="Grisel S."/>
            <person name="Petersen M."/>
            <person name="Berrin J.G."/>
            <person name="Delaux P.M."/>
            <person name="Dal Grande F."/>
            <person name="Keller J."/>
        </authorList>
    </citation>
    <scope>NUCLEOTIDE SEQUENCE [LARGE SCALE GENOMIC DNA]</scope>
    <source>
        <strain evidence="7 8">SAG 2145</strain>
    </source>
</reference>
<dbReference type="SUPFAM" id="SSF102462">
    <property type="entry name" value="Peptidyl-tRNA hydrolase II"/>
    <property type="match status" value="1"/>
</dbReference>
<keyword evidence="6" id="KW-0812">Transmembrane</keyword>
<dbReference type="Proteomes" id="UP001438707">
    <property type="component" value="Unassembled WGS sequence"/>
</dbReference>
<comment type="catalytic activity">
    <reaction evidence="4">
        <text>an N-acyl-L-alpha-aminoacyl-tRNA + H2O = an N-acyl-L-amino acid + a tRNA + H(+)</text>
        <dbReference type="Rhea" id="RHEA:54448"/>
        <dbReference type="Rhea" id="RHEA-COMP:10123"/>
        <dbReference type="Rhea" id="RHEA-COMP:13883"/>
        <dbReference type="ChEBI" id="CHEBI:15377"/>
        <dbReference type="ChEBI" id="CHEBI:15378"/>
        <dbReference type="ChEBI" id="CHEBI:59874"/>
        <dbReference type="ChEBI" id="CHEBI:78442"/>
        <dbReference type="ChEBI" id="CHEBI:138191"/>
        <dbReference type="EC" id="3.1.1.29"/>
    </reaction>
</comment>
<dbReference type="Gene3D" id="3.40.1490.10">
    <property type="entry name" value="Bit1"/>
    <property type="match status" value="1"/>
</dbReference>
<feature type="transmembrane region" description="Helical" evidence="6">
    <location>
        <begin position="22"/>
        <end position="45"/>
    </location>
</feature>
<evidence type="ECO:0000256" key="3">
    <source>
        <dbReference type="ARBA" id="ARBA00038050"/>
    </source>
</evidence>
<evidence type="ECO:0000256" key="2">
    <source>
        <dbReference type="ARBA" id="ARBA00022801"/>
    </source>
</evidence>
<dbReference type="GO" id="GO:0005829">
    <property type="term" value="C:cytosol"/>
    <property type="evidence" value="ECO:0007669"/>
    <property type="project" value="TreeGrafter"/>
</dbReference>
<evidence type="ECO:0000313" key="8">
    <source>
        <dbReference type="Proteomes" id="UP001438707"/>
    </source>
</evidence>
<evidence type="ECO:0000256" key="4">
    <source>
        <dbReference type="ARBA" id="ARBA00048707"/>
    </source>
</evidence>
<keyword evidence="8" id="KW-1185">Reference proteome</keyword>
<keyword evidence="6" id="KW-1133">Transmembrane helix</keyword>
<keyword evidence="6" id="KW-0472">Membrane</keyword>
<dbReference type="PANTHER" id="PTHR12649">
    <property type="entry name" value="PEPTIDYL-TRNA HYDROLASE 2"/>
    <property type="match status" value="1"/>
</dbReference>
<proteinExistence type="inferred from homology"/>
<dbReference type="FunFam" id="3.40.1490.10:FF:000001">
    <property type="entry name" value="Peptidyl-tRNA hydrolase 2"/>
    <property type="match status" value="1"/>
</dbReference>
<sequence length="209" mass="23101">MSEPQIESIQQRAAELWDKHRVAGTAISAAAAAFLVGWGVGNYYAGRRRYYTNLADLRLRLDGNRDHGSSIASTPRSESRRTTMMDESPESQKLKMVLIARTDLKMGKGKLAGQCAHGAVGQYKKLFKRKDPNLRRWEELGAYKVVLKCDSEQEFAAIQQNARQAGLQTHVVLDSGRTNISPNTRSVLVLGPADATLMDPLTSSLKLLT</sequence>
<dbReference type="CDD" id="cd02430">
    <property type="entry name" value="PTH2"/>
    <property type="match status" value="1"/>
</dbReference>
<evidence type="ECO:0000313" key="7">
    <source>
        <dbReference type="EMBL" id="KAK9831562.1"/>
    </source>
</evidence>
<name>A0AAW1RCJ9_9CHLO</name>
<evidence type="ECO:0000256" key="5">
    <source>
        <dbReference type="SAM" id="MobiDB-lite"/>
    </source>
</evidence>
<dbReference type="InterPro" id="IPR002833">
    <property type="entry name" value="PTH2"/>
</dbReference>
<dbReference type="Pfam" id="PF01981">
    <property type="entry name" value="PTH2"/>
    <property type="match status" value="1"/>
</dbReference>
<dbReference type="InterPro" id="IPR023476">
    <property type="entry name" value="Pep_tRNA_hydro_II_dom_sf"/>
</dbReference>
<dbReference type="EC" id="3.1.1.29" evidence="1"/>
<evidence type="ECO:0000256" key="1">
    <source>
        <dbReference type="ARBA" id="ARBA00013260"/>
    </source>
</evidence>
<accession>A0AAW1RCJ9</accession>
<dbReference type="EMBL" id="JALJOS010000013">
    <property type="protein sequence ID" value="KAK9831562.1"/>
    <property type="molecule type" value="Genomic_DNA"/>
</dbReference>